<dbReference type="GO" id="GO:0180047">
    <property type="term" value="P:dolichol phosphate mannose biosynthetic process"/>
    <property type="evidence" value="ECO:0007669"/>
    <property type="project" value="InterPro"/>
</dbReference>
<dbReference type="UniPathway" id="UPA00378"/>
<comment type="subunit">
    <text evidence="5">Component of the dolichol-phosphate mannose (DPM) synthase complex.</text>
</comment>
<keyword evidence="2 5" id="KW-0812">Transmembrane</keyword>
<organism evidence="6">
    <name type="scientific">Salix viminalis</name>
    <name type="common">Common osier</name>
    <name type="synonym">Basket willow</name>
    <dbReference type="NCBI Taxonomy" id="40686"/>
    <lineage>
        <taxon>Eukaryota</taxon>
        <taxon>Viridiplantae</taxon>
        <taxon>Streptophyta</taxon>
        <taxon>Embryophyta</taxon>
        <taxon>Tracheophyta</taxon>
        <taxon>Spermatophyta</taxon>
        <taxon>Magnoliopsida</taxon>
        <taxon>eudicotyledons</taxon>
        <taxon>Gunneridae</taxon>
        <taxon>Pentapetalae</taxon>
        <taxon>rosids</taxon>
        <taxon>fabids</taxon>
        <taxon>Malpighiales</taxon>
        <taxon>Salicaceae</taxon>
        <taxon>Saliceae</taxon>
        <taxon>Salix</taxon>
    </lineage>
</organism>
<accession>A0A6N2L6Y1</accession>
<feature type="transmembrane region" description="Helical" evidence="5">
    <location>
        <begin position="278"/>
        <end position="299"/>
    </location>
</feature>
<proteinExistence type="inferred from homology"/>
<sequence>MVLWEITLGTAYFLGLKRTYKCFGRIQRRVITLNYPRIRQFVQRRTRTIFHVALKVHLNIQQRDIEVGRNLGNRILRWLDQMKPSAQIRGPSPEKPANDACSNTNVTNQVTNTSHLKASGIGQTSRCQESCRHLITSARSTWSKPFPSIAMMMRPSRPAGIFSQYRHLSIQGLSLLKAQLQHWWWMWVSGGFPEGHNAAYASTIPVAGYLHKQLASQPRSGLYGPERGQQITPSGFSPVPSPQLGHNSQATKNDKAMVAKAHARTTATTGMELADRAVGFLLSLISISTFTYYTFWGYILPFVDSDHFVHQYFLPQEYAILVPVFAGVALLCFLCVFVGFVMLKSKKKKA</sequence>
<comment type="pathway">
    <text evidence="5">Protein modification; protein glycosylation.</text>
</comment>
<dbReference type="PANTHER" id="PTHR35998:SF1">
    <property type="entry name" value="OS02G0127900 PROTEIN"/>
    <property type="match status" value="1"/>
</dbReference>
<evidence type="ECO:0000256" key="4">
    <source>
        <dbReference type="ARBA" id="ARBA00023136"/>
    </source>
</evidence>
<comment type="subcellular location">
    <subcellularLocation>
        <location evidence="5">Endoplasmic reticulum membrane</location>
        <topology evidence="5">Multi-pass membrane protein</topology>
    </subcellularLocation>
    <subcellularLocation>
        <location evidence="1">Membrane</location>
        <topology evidence="1">Multi-pass membrane protein</topology>
    </subcellularLocation>
</comment>
<dbReference type="Pfam" id="PF07297">
    <property type="entry name" value="DPM2"/>
    <property type="match status" value="1"/>
</dbReference>
<dbReference type="AlphaFoldDB" id="A0A6N2L6Y1"/>
<keyword evidence="5" id="KW-0256">Endoplasmic reticulum</keyword>
<protein>
    <recommendedName>
        <fullName evidence="5">Dolichol phosphate-mannose biosynthesis regulatory protein</fullName>
    </recommendedName>
</protein>
<dbReference type="PANTHER" id="PTHR35998">
    <property type="entry name" value="OS02G0127900 PROTEIN"/>
    <property type="match status" value="1"/>
</dbReference>
<comment type="similarity">
    <text evidence="5">Belongs to the DPM2 family.</text>
</comment>
<evidence type="ECO:0000313" key="6">
    <source>
        <dbReference type="EMBL" id="VFU31103.1"/>
    </source>
</evidence>
<evidence type="ECO:0000256" key="1">
    <source>
        <dbReference type="ARBA" id="ARBA00004141"/>
    </source>
</evidence>
<evidence type="ECO:0000256" key="2">
    <source>
        <dbReference type="ARBA" id="ARBA00022692"/>
    </source>
</evidence>
<reference evidence="6" key="1">
    <citation type="submission" date="2019-03" db="EMBL/GenBank/DDBJ databases">
        <authorList>
            <person name="Mank J."/>
            <person name="Almeida P."/>
        </authorList>
    </citation>
    <scope>NUCLEOTIDE SEQUENCE</scope>
    <source>
        <strain evidence="6">78183</strain>
    </source>
</reference>
<evidence type="ECO:0000256" key="3">
    <source>
        <dbReference type="ARBA" id="ARBA00022989"/>
    </source>
</evidence>
<dbReference type="GO" id="GO:0030234">
    <property type="term" value="F:enzyme regulator activity"/>
    <property type="evidence" value="ECO:0007669"/>
    <property type="project" value="UniProtKB-UniRule"/>
</dbReference>
<keyword evidence="4 5" id="KW-0472">Membrane</keyword>
<comment type="function">
    <text evidence="5">Regulatory subunit of the dolichol-phosphate mannose (DPM) synthase complex; essential for the ER localization.</text>
</comment>
<feature type="transmembrane region" description="Helical" evidence="5">
    <location>
        <begin position="319"/>
        <end position="343"/>
    </location>
</feature>
<evidence type="ECO:0000256" key="5">
    <source>
        <dbReference type="RuleBase" id="RU365084"/>
    </source>
</evidence>
<name>A0A6N2L6Y1_SALVM</name>
<dbReference type="InterPro" id="IPR009914">
    <property type="entry name" value="DPM2"/>
</dbReference>
<keyword evidence="3 5" id="KW-1133">Transmembrane helix</keyword>
<gene>
    <name evidence="6" type="ORF">SVIM_LOCUS126651</name>
</gene>
<dbReference type="EMBL" id="CAADRP010000668">
    <property type="protein sequence ID" value="VFU31103.1"/>
    <property type="molecule type" value="Genomic_DNA"/>
</dbReference>
<dbReference type="GO" id="GO:0005789">
    <property type="term" value="C:endoplasmic reticulum membrane"/>
    <property type="evidence" value="ECO:0007669"/>
    <property type="project" value="UniProtKB-SubCell"/>
</dbReference>